<name>A0AB36FVK2_ALTMA</name>
<gene>
    <name evidence="1" type="ORF">BFV95_3314</name>
</gene>
<dbReference type="EMBL" id="MIPY01000021">
    <property type="protein sequence ID" value="OES29221.1"/>
    <property type="molecule type" value="Genomic_DNA"/>
</dbReference>
<comment type="caution">
    <text evidence="1">The sequence shown here is derived from an EMBL/GenBank/DDBJ whole genome shotgun (WGS) entry which is preliminary data.</text>
</comment>
<accession>A0AB36FVK2</accession>
<organism evidence="1 2">
    <name type="scientific">Alteromonas macleodii</name>
    <name type="common">Pseudoalteromonas macleodii</name>
    <dbReference type="NCBI Taxonomy" id="28108"/>
    <lineage>
        <taxon>Bacteria</taxon>
        <taxon>Pseudomonadati</taxon>
        <taxon>Pseudomonadota</taxon>
        <taxon>Gammaproteobacteria</taxon>
        <taxon>Alteromonadales</taxon>
        <taxon>Alteromonadaceae</taxon>
        <taxon>Alteromonas/Salinimonas group</taxon>
        <taxon>Alteromonas</taxon>
    </lineage>
</organism>
<proteinExistence type="predicted"/>
<keyword evidence="2" id="KW-1185">Reference proteome</keyword>
<reference evidence="1 2" key="1">
    <citation type="submission" date="2016-09" db="EMBL/GenBank/DDBJ databases">
        <title>Draft Genome Sequence of four Alteromonas macleodii strains isolated from copper coupons and grown long-term at elevated copper levels.</title>
        <authorList>
            <person name="Cusick K."/>
            <person name="Dale J."/>
            <person name="Little B."/>
            <person name="Biffinger J."/>
        </authorList>
    </citation>
    <scope>NUCLEOTIDE SEQUENCE [LARGE SCALE GENOMIC DNA]</scope>
    <source>
        <strain evidence="1 2">KCP01</strain>
    </source>
</reference>
<evidence type="ECO:0000313" key="2">
    <source>
        <dbReference type="Proteomes" id="UP000095392"/>
    </source>
</evidence>
<sequence>MNQGWINIAKNVGTMSEFLTQWQETAHTTLALFIWLFRFSCLAT</sequence>
<evidence type="ECO:0000313" key="1">
    <source>
        <dbReference type="EMBL" id="OES29221.1"/>
    </source>
</evidence>
<protein>
    <submittedName>
        <fullName evidence="1">Uncharacterized protein</fullName>
    </submittedName>
</protein>
<dbReference type="AlphaFoldDB" id="A0AB36FVK2"/>
<dbReference type="Proteomes" id="UP000095392">
    <property type="component" value="Unassembled WGS sequence"/>
</dbReference>